<evidence type="ECO:0000313" key="2">
    <source>
        <dbReference type="EMBL" id="ANY75671.1"/>
    </source>
</evidence>
<dbReference type="InterPro" id="IPR016181">
    <property type="entry name" value="Acyl_CoA_acyltransferase"/>
</dbReference>
<dbReference type="KEGG" id="pib:BBD41_25555"/>
<dbReference type="InterPro" id="IPR038740">
    <property type="entry name" value="BioF2-like_GNAT_dom"/>
</dbReference>
<dbReference type="EMBL" id="CP016809">
    <property type="protein sequence ID" value="ANY75671.1"/>
    <property type="molecule type" value="Genomic_DNA"/>
</dbReference>
<dbReference type="SUPFAM" id="SSF55729">
    <property type="entry name" value="Acyl-CoA N-acyltransferases (Nat)"/>
    <property type="match status" value="1"/>
</dbReference>
<dbReference type="RefSeq" id="WP_099479416.1">
    <property type="nucleotide sequence ID" value="NZ_CP016809.1"/>
</dbReference>
<dbReference type="InterPro" id="IPR000182">
    <property type="entry name" value="GNAT_dom"/>
</dbReference>
<organism evidence="2">
    <name type="scientific">Paenibacillus ihbetae</name>
    <dbReference type="NCBI Taxonomy" id="1870820"/>
    <lineage>
        <taxon>Bacteria</taxon>
        <taxon>Bacillati</taxon>
        <taxon>Bacillota</taxon>
        <taxon>Bacilli</taxon>
        <taxon>Bacillales</taxon>
        <taxon>Paenibacillaceae</taxon>
        <taxon>Paenibacillus</taxon>
    </lineage>
</organism>
<accession>A0A1B2E6T6</accession>
<dbReference type="GO" id="GO:0016747">
    <property type="term" value="F:acyltransferase activity, transferring groups other than amino-acyl groups"/>
    <property type="evidence" value="ECO:0007669"/>
    <property type="project" value="InterPro"/>
</dbReference>
<dbReference type="Gene3D" id="3.40.630.30">
    <property type="match status" value="1"/>
</dbReference>
<dbReference type="AlphaFoldDB" id="A0A1B2E6T6"/>
<sequence length="268" mass="30586">MDELPTKELIIHIQRSETAYMHDRMDAIAKRPGNPEGVEVERFGNALCMYSKTMPWLSFNTVKGIQSEDISHLDAIIDFYRSRDRRFQFEIVPSTANQELLKALAERGLYQSGFHNSMYMYPINVEEESDSAVAIRQVAENEFERYAMIHCRGTGLPDQGIPSVAANNRVLSSRKGWRFYLAYVQDEPAAAGVMYINEGVASLTFGATLPDYRRHGLHRLLLRHRFRIAQQAGCALVVGQCAFLSQSHRNMEAVGMRLGYVRTTWTER</sequence>
<dbReference type="CDD" id="cd04301">
    <property type="entry name" value="NAT_SF"/>
    <property type="match status" value="1"/>
</dbReference>
<evidence type="ECO:0000259" key="1">
    <source>
        <dbReference type="PROSITE" id="PS51186"/>
    </source>
</evidence>
<feature type="domain" description="N-acetyltransferase" evidence="1">
    <location>
        <begin position="133"/>
        <end position="268"/>
    </location>
</feature>
<name>A0A1B2E6T6_9BACL</name>
<gene>
    <name evidence="2" type="ORF">BBD41_25555</name>
</gene>
<keyword evidence="2" id="KW-0808">Transferase</keyword>
<protein>
    <submittedName>
        <fullName evidence="2">GNAT family N-acetyltransferase</fullName>
    </submittedName>
</protein>
<reference evidence="2" key="1">
    <citation type="submission" date="2016-08" db="EMBL/GenBank/DDBJ databases">
        <title>Complete Genome Seqeunce of Paenibacillus sp. nov. IHBB 9852 from high altitute lake of Indian trans-Himalayas.</title>
        <authorList>
            <person name="Kiran S."/>
            <person name="Swarnkar M.K."/>
            <person name="Rana A."/>
            <person name="Tewari R."/>
            <person name="Gulati A."/>
        </authorList>
    </citation>
    <scope>NUCLEOTIDE SEQUENCE [LARGE SCALE GENOMIC DNA]</scope>
    <source>
        <strain evidence="2">IHBB 9852</strain>
    </source>
</reference>
<proteinExistence type="predicted"/>
<dbReference type="Pfam" id="PF13480">
    <property type="entry name" value="Acetyltransf_6"/>
    <property type="match status" value="1"/>
</dbReference>
<dbReference type="PROSITE" id="PS51186">
    <property type="entry name" value="GNAT"/>
    <property type="match status" value="1"/>
</dbReference>